<dbReference type="GO" id="GO:0043565">
    <property type="term" value="F:sequence-specific DNA binding"/>
    <property type="evidence" value="ECO:0007669"/>
    <property type="project" value="InterPro"/>
</dbReference>
<dbReference type="InterPro" id="IPR018062">
    <property type="entry name" value="HTH_AraC-typ_CS"/>
</dbReference>
<dbReference type="InterPro" id="IPR009057">
    <property type="entry name" value="Homeodomain-like_sf"/>
</dbReference>
<dbReference type="EMBL" id="FXWK01000001">
    <property type="protein sequence ID" value="SMQ70614.1"/>
    <property type="molecule type" value="Genomic_DNA"/>
</dbReference>
<keyword evidence="1" id="KW-0805">Transcription regulation</keyword>
<keyword evidence="3" id="KW-0804">Transcription</keyword>
<proteinExistence type="predicted"/>
<dbReference type="PROSITE" id="PS01124">
    <property type="entry name" value="HTH_ARAC_FAMILY_2"/>
    <property type="match status" value="1"/>
</dbReference>
<feature type="domain" description="HTH araC/xylS-type" evidence="4">
    <location>
        <begin position="217"/>
        <end position="316"/>
    </location>
</feature>
<dbReference type="GO" id="GO:0003700">
    <property type="term" value="F:DNA-binding transcription factor activity"/>
    <property type="evidence" value="ECO:0007669"/>
    <property type="project" value="InterPro"/>
</dbReference>
<dbReference type="InterPro" id="IPR018060">
    <property type="entry name" value="HTH_AraC"/>
</dbReference>
<dbReference type="InterPro" id="IPR053142">
    <property type="entry name" value="PchR_regulatory_protein"/>
</dbReference>
<evidence type="ECO:0000313" key="5">
    <source>
        <dbReference type="EMBL" id="SMQ70614.1"/>
    </source>
</evidence>
<organism evidence="5 6">
    <name type="scientific">Devosia lucknowensis</name>
    <dbReference type="NCBI Taxonomy" id="1096929"/>
    <lineage>
        <taxon>Bacteria</taxon>
        <taxon>Pseudomonadati</taxon>
        <taxon>Pseudomonadota</taxon>
        <taxon>Alphaproteobacteria</taxon>
        <taxon>Hyphomicrobiales</taxon>
        <taxon>Devosiaceae</taxon>
        <taxon>Devosia</taxon>
    </lineage>
</organism>
<evidence type="ECO:0000256" key="1">
    <source>
        <dbReference type="ARBA" id="ARBA00023015"/>
    </source>
</evidence>
<dbReference type="SMART" id="SM00342">
    <property type="entry name" value="HTH_ARAC"/>
    <property type="match status" value="1"/>
</dbReference>
<dbReference type="SUPFAM" id="SSF46689">
    <property type="entry name" value="Homeodomain-like"/>
    <property type="match status" value="2"/>
</dbReference>
<dbReference type="Gene3D" id="1.10.10.60">
    <property type="entry name" value="Homeodomain-like"/>
    <property type="match status" value="1"/>
</dbReference>
<dbReference type="AlphaFoldDB" id="A0A1Y6F6U8"/>
<name>A0A1Y6F6U8_9HYPH</name>
<dbReference type="PANTHER" id="PTHR47893:SF1">
    <property type="entry name" value="REGULATORY PROTEIN PCHR"/>
    <property type="match status" value="1"/>
</dbReference>
<accession>A0A1Y6F6U8</accession>
<evidence type="ECO:0000259" key="4">
    <source>
        <dbReference type="PROSITE" id="PS01124"/>
    </source>
</evidence>
<sequence length="322" mass="36037">MAEWLFSSGGCSWSHRFAQSDRLRFRHGAVRAYVEETQVLPGIWLYRGEASANCRFQMDVGDQQREGRIVLGSVLSSRGLVTMDGCEELPWRDEGRFYAISPTDRRCHYEIDAERGWRSVAVRVEREAMDMLGADTKLPTTVSDVLDQRRDDVADMGALPGSVGRLSQALLRQPFEGGMGRLFMQAKVLELLAHQFAHLGSCPDPQTLSSPEQKKVRMARDLILANLREPPDLESLAASVRLSSKKLNRGFRDLYGTTVFSYLHDARLDAARAALESGSPLPLKQLAWDLGYGQVSNFVTAFRRKFGVTPGGLRDGHYATRK</sequence>
<evidence type="ECO:0000256" key="2">
    <source>
        <dbReference type="ARBA" id="ARBA00023125"/>
    </source>
</evidence>
<dbReference type="Pfam" id="PF12833">
    <property type="entry name" value="HTH_18"/>
    <property type="match status" value="1"/>
</dbReference>
<reference evidence="6" key="1">
    <citation type="submission" date="2017-04" db="EMBL/GenBank/DDBJ databases">
        <authorList>
            <person name="Varghese N."/>
            <person name="Submissions S."/>
        </authorList>
    </citation>
    <scope>NUCLEOTIDE SEQUENCE [LARGE SCALE GENOMIC DNA]</scope>
</reference>
<keyword evidence="6" id="KW-1185">Reference proteome</keyword>
<gene>
    <name evidence="5" type="ORF">SAMN06295905_1904</name>
</gene>
<dbReference type="PROSITE" id="PS00041">
    <property type="entry name" value="HTH_ARAC_FAMILY_1"/>
    <property type="match status" value="1"/>
</dbReference>
<protein>
    <submittedName>
        <fullName evidence="5">AraC-type DNA-binding protein</fullName>
    </submittedName>
</protein>
<evidence type="ECO:0000256" key="3">
    <source>
        <dbReference type="ARBA" id="ARBA00023163"/>
    </source>
</evidence>
<dbReference type="OrthoDB" id="9802263at2"/>
<dbReference type="RefSeq" id="WP_086470181.1">
    <property type="nucleotide sequence ID" value="NZ_FXWK01000001.1"/>
</dbReference>
<evidence type="ECO:0000313" key="6">
    <source>
        <dbReference type="Proteomes" id="UP000194474"/>
    </source>
</evidence>
<keyword evidence="2 5" id="KW-0238">DNA-binding</keyword>
<dbReference type="Proteomes" id="UP000194474">
    <property type="component" value="Unassembled WGS sequence"/>
</dbReference>
<dbReference type="PANTHER" id="PTHR47893">
    <property type="entry name" value="REGULATORY PROTEIN PCHR"/>
    <property type="match status" value="1"/>
</dbReference>